<evidence type="ECO:0000259" key="1">
    <source>
        <dbReference type="Pfam" id="PF12708"/>
    </source>
</evidence>
<gene>
    <name evidence="2" type="ORF">SAMN05443633_1142</name>
</gene>
<dbReference type="AlphaFoldDB" id="A0A1M5J428"/>
<accession>A0A1M5J428</accession>
<name>A0A1M5J428_9FLAO</name>
<protein>
    <submittedName>
        <fullName evidence="2">Pectate lyase superfamily protein</fullName>
    </submittedName>
</protein>
<organism evidence="2 3">
    <name type="scientific">Chryseobacterium arachidis</name>
    <dbReference type="NCBI Taxonomy" id="1416778"/>
    <lineage>
        <taxon>Bacteria</taxon>
        <taxon>Pseudomonadati</taxon>
        <taxon>Bacteroidota</taxon>
        <taxon>Flavobacteriia</taxon>
        <taxon>Flavobacteriales</taxon>
        <taxon>Weeksellaceae</taxon>
        <taxon>Chryseobacterium group</taxon>
        <taxon>Chryseobacterium</taxon>
    </lineage>
</organism>
<dbReference type="Gene3D" id="2.160.20.10">
    <property type="entry name" value="Single-stranded right-handed beta-helix, Pectin lyase-like"/>
    <property type="match status" value="1"/>
</dbReference>
<sequence>MSIPISEVEYLYTNDVLVEDILKRTDLRSGIDLNYRETTVWYDNNPILPTTVLDGIIYRKFGDKYYKLQFSESLDARWFGLLNDTDGWAALTKGVDMAQKLHVPLYIPSGNYSLSKPLMLPNNIEIIGDGTDKTWINNGWTPVEGGIMLKNADSYPSHIKLKNMSFNGALVNQWFDVNSSDPSGYQSSFEFENVNIHNIHEGKGFVCHIPFLVNIFKNVNFYDVASSIELIGGTSNLNSFYNCNFSGRKMLFIKNQSEANTFYSCRSEGGGISGSTDATIEVENATNLKFIGCYFENTMANLLKEIQSRNGVTFDDCHFTGSETGPWADFHFLSDGIINFINPYFGEANGIVSKFTLNGNLQNGFQKRTLGQHSTQILENSSHRTDFLITDKELTVNTNKLKIFSIKIPSDDVVAVNFKQISGKIKIDSYTLTNGGFPFSDSYEIDILLPYQSGYAINFHKQIKEIYHTLFTADVEIETNNDIVNVFVNMNYPTYLDIIKSLCTIKVELNKNTTTGYKDLEILI</sequence>
<dbReference type="SUPFAM" id="SSF51126">
    <property type="entry name" value="Pectin lyase-like"/>
    <property type="match status" value="1"/>
</dbReference>
<proteinExistence type="predicted"/>
<dbReference type="EMBL" id="FQUT01000014">
    <property type="protein sequence ID" value="SHG35336.1"/>
    <property type="molecule type" value="Genomic_DNA"/>
</dbReference>
<dbReference type="RefSeq" id="WP_072962082.1">
    <property type="nucleotide sequence ID" value="NZ_FQUT01000014.1"/>
</dbReference>
<dbReference type="Proteomes" id="UP000184518">
    <property type="component" value="Unassembled WGS sequence"/>
</dbReference>
<reference evidence="3" key="1">
    <citation type="submission" date="2016-11" db="EMBL/GenBank/DDBJ databases">
        <authorList>
            <person name="Varghese N."/>
            <person name="Submissions S."/>
        </authorList>
    </citation>
    <scope>NUCLEOTIDE SEQUENCE [LARGE SCALE GENOMIC DNA]</scope>
    <source>
        <strain evidence="3">DSM 27619</strain>
    </source>
</reference>
<evidence type="ECO:0000313" key="3">
    <source>
        <dbReference type="Proteomes" id="UP000184518"/>
    </source>
</evidence>
<evidence type="ECO:0000313" key="2">
    <source>
        <dbReference type="EMBL" id="SHG35336.1"/>
    </source>
</evidence>
<dbReference type="InterPro" id="IPR012334">
    <property type="entry name" value="Pectin_lyas_fold"/>
</dbReference>
<feature type="domain" description="Rhamnogalacturonase A/B/Epimerase-like pectate lyase" evidence="1">
    <location>
        <begin position="85"/>
        <end position="208"/>
    </location>
</feature>
<keyword evidence="2" id="KW-0456">Lyase</keyword>
<dbReference type="OrthoDB" id="606446at2"/>
<dbReference type="GO" id="GO:0016829">
    <property type="term" value="F:lyase activity"/>
    <property type="evidence" value="ECO:0007669"/>
    <property type="project" value="UniProtKB-KW"/>
</dbReference>
<keyword evidence="3" id="KW-1185">Reference proteome</keyword>
<dbReference type="InterPro" id="IPR024535">
    <property type="entry name" value="RHGA/B-epi-like_pectate_lyase"/>
</dbReference>
<dbReference type="Pfam" id="PF12708">
    <property type="entry name" value="Pect-lyase_RHGA_epim"/>
    <property type="match status" value="1"/>
</dbReference>
<dbReference type="InterPro" id="IPR011050">
    <property type="entry name" value="Pectin_lyase_fold/virulence"/>
</dbReference>